<feature type="transmembrane region" description="Helical" evidence="7">
    <location>
        <begin position="229"/>
        <end position="251"/>
    </location>
</feature>
<dbReference type="Gene3D" id="1.10.3720.10">
    <property type="entry name" value="MetI-like"/>
    <property type="match status" value="1"/>
</dbReference>
<dbReference type="SUPFAM" id="SSF161098">
    <property type="entry name" value="MetI-like"/>
    <property type="match status" value="1"/>
</dbReference>
<feature type="domain" description="ABC transmembrane type-1" evidence="8">
    <location>
        <begin position="93"/>
        <end position="308"/>
    </location>
</feature>
<feature type="transmembrane region" description="Helical" evidence="7">
    <location>
        <begin position="139"/>
        <end position="159"/>
    </location>
</feature>
<keyword evidence="4 7" id="KW-0812">Transmembrane</keyword>
<evidence type="ECO:0000313" key="9">
    <source>
        <dbReference type="EMBL" id="MFB9750677.1"/>
    </source>
</evidence>
<evidence type="ECO:0000256" key="6">
    <source>
        <dbReference type="ARBA" id="ARBA00023136"/>
    </source>
</evidence>
<dbReference type="PANTHER" id="PTHR43227:SF11">
    <property type="entry name" value="BLL4140 PROTEIN"/>
    <property type="match status" value="1"/>
</dbReference>
<dbReference type="PANTHER" id="PTHR43227">
    <property type="entry name" value="BLL4140 PROTEIN"/>
    <property type="match status" value="1"/>
</dbReference>
<organism evidence="9 10">
    <name type="scientific">Paenibacillus hodogayensis</name>
    <dbReference type="NCBI Taxonomy" id="279208"/>
    <lineage>
        <taxon>Bacteria</taxon>
        <taxon>Bacillati</taxon>
        <taxon>Bacillota</taxon>
        <taxon>Bacilli</taxon>
        <taxon>Bacillales</taxon>
        <taxon>Paenibacillaceae</taxon>
        <taxon>Paenibacillus</taxon>
    </lineage>
</organism>
<comment type="caution">
    <text evidence="9">The sequence shown here is derived from an EMBL/GenBank/DDBJ whole genome shotgun (WGS) entry which is preliminary data.</text>
</comment>
<evidence type="ECO:0000259" key="8">
    <source>
        <dbReference type="PROSITE" id="PS50928"/>
    </source>
</evidence>
<comment type="subcellular location">
    <subcellularLocation>
        <location evidence="1 7">Cell membrane</location>
        <topology evidence="1 7">Multi-pass membrane protein</topology>
    </subcellularLocation>
</comment>
<protein>
    <submittedName>
        <fullName evidence="9">ABC transporter permease</fullName>
    </submittedName>
</protein>
<name>A0ABV5VQX0_9BACL</name>
<sequence>MQTNADLTEPAALLPRKKGWTHRFWKALLRDKYLYALILPVLIYYVVFHYVPMYGIIIAFKKFQPLKGILGSSWVGFRYFEEFFSAPYFWRLLKNTLLLSFYSLIWGFPAPIAFALLLNEVRHKLYKRIVQTVSYLPHFISIVVIAGMIVSFTGLREGVVNHGLTWLGLQPINFMAEPGWFRTIFVGSGVWQGFGWGSIIYLAAIAGIDPQLYEAAEMDGAGRWTRMRHITIPSLIPTIVIMFIMQMGHLMDVGVEKVLLLSNPLTYETADVISTFVYRRGVLNQDYSFATAVGLFNNGINLILLITVNALSRRLSQSSLW</sequence>
<keyword evidence="2 7" id="KW-0813">Transport</keyword>
<dbReference type="InterPro" id="IPR000515">
    <property type="entry name" value="MetI-like"/>
</dbReference>
<accession>A0ABV5VQX0</accession>
<evidence type="ECO:0000313" key="10">
    <source>
        <dbReference type="Proteomes" id="UP001589619"/>
    </source>
</evidence>
<keyword evidence="5 7" id="KW-1133">Transmembrane helix</keyword>
<gene>
    <name evidence="9" type="ORF">ACFFNY_03745</name>
</gene>
<feature type="transmembrane region" description="Helical" evidence="7">
    <location>
        <begin position="97"/>
        <end position="118"/>
    </location>
</feature>
<dbReference type="InterPro" id="IPR035906">
    <property type="entry name" value="MetI-like_sf"/>
</dbReference>
<keyword evidence="10" id="KW-1185">Reference proteome</keyword>
<keyword evidence="6 7" id="KW-0472">Membrane</keyword>
<keyword evidence="3" id="KW-1003">Cell membrane</keyword>
<proteinExistence type="inferred from homology"/>
<reference evidence="9 10" key="1">
    <citation type="submission" date="2024-09" db="EMBL/GenBank/DDBJ databases">
        <authorList>
            <person name="Sun Q."/>
            <person name="Mori K."/>
        </authorList>
    </citation>
    <scope>NUCLEOTIDE SEQUENCE [LARGE SCALE GENOMIC DNA]</scope>
    <source>
        <strain evidence="9 10">JCM 12520</strain>
    </source>
</reference>
<dbReference type="EMBL" id="JBHMAG010000004">
    <property type="protein sequence ID" value="MFB9750677.1"/>
    <property type="molecule type" value="Genomic_DNA"/>
</dbReference>
<feature type="transmembrane region" description="Helical" evidence="7">
    <location>
        <begin position="287"/>
        <end position="311"/>
    </location>
</feature>
<dbReference type="Proteomes" id="UP001589619">
    <property type="component" value="Unassembled WGS sequence"/>
</dbReference>
<dbReference type="PROSITE" id="PS50928">
    <property type="entry name" value="ABC_TM1"/>
    <property type="match status" value="1"/>
</dbReference>
<evidence type="ECO:0000256" key="5">
    <source>
        <dbReference type="ARBA" id="ARBA00022989"/>
    </source>
</evidence>
<feature type="transmembrane region" description="Helical" evidence="7">
    <location>
        <begin position="179"/>
        <end position="208"/>
    </location>
</feature>
<dbReference type="RefSeq" id="WP_344904706.1">
    <property type="nucleotide sequence ID" value="NZ_BAAAYO010000002.1"/>
</dbReference>
<feature type="transmembrane region" description="Helical" evidence="7">
    <location>
        <begin position="33"/>
        <end position="60"/>
    </location>
</feature>
<dbReference type="InterPro" id="IPR050809">
    <property type="entry name" value="UgpAE/MalFG_permease"/>
</dbReference>
<evidence type="ECO:0000256" key="1">
    <source>
        <dbReference type="ARBA" id="ARBA00004651"/>
    </source>
</evidence>
<evidence type="ECO:0000256" key="7">
    <source>
        <dbReference type="RuleBase" id="RU363032"/>
    </source>
</evidence>
<evidence type="ECO:0000256" key="2">
    <source>
        <dbReference type="ARBA" id="ARBA00022448"/>
    </source>
</evidence>
<comment type="similarity">
    <text evidence="7">Belongs to the binding-protein-dependent transport system permease family.</text>
</comment>
<evidence type="ECO:0000256" key="4">
    <source>
        <dbReference type="ARBA" id="ARBA00022692"/>
    </source>
</evidence>
<dbReference type="Pfam" id="PF00528">
    <property type="entry name" value="BPD_transp_1"/>
    <property type="match status" value="1"/>
</dbReference>
<dbReference type="CDD" id="cd06261">
    <property type="entry name" value="TM_PBP2"/>
    <property type="match status" value="1"/>
</dbReference>
<evidence type="ECO:0000256" key="3">
    <source>
        <dbReference type="ARBA" id="ARBA00022475"/>
    </source>
</evidence>